<name>A0A9J6CZ43_RHIMP</name>
<comment type="caution">
    <text evidence="1">The sequence shown here is derived from an EMBL/GenBank/DDBJ whole genome shotgun (WGS) entry which is preliminary data.</text>
</comment>
<accession>A0A9J6CZ43</accession>
<dbReference type="EMBL" id="JABSTU010004579">
    <property type="protein sequence ID" value="KAH7958056.1"/>
    <property type="molecule type" value="Genomic_DNA"/>
</dbReference>
<organism evidence="1 2">
    <name type="scientific">Rhipicephalus microplus</name>
    <name type="common">Cattle tick</name>
    <name type="synonym">Boophilus microplus</name>
    <dbReference type="NCBI Taxonomy" id="6941"/>
    <lineage>
        <taxon>Eukaryota</taxon>
        <taxon>Metazoa</taxon>
        <taxon>Ecdysozoa</taxon>
        <taxon>Arthropoda</taxon>
        <taxon>Chelicerata</taxon>
        <taxon>Arachnida</taxon>
        <taxon>Acari</taxon>
        <taxon>Parasitiformes</taxon>
        <taxon>Ixodida</taxon>
        <taxon>Ixodoidea</taxon>
        <taxon>Ixodidae</taxon>
        <taxon>Rhipicephalinae</taxon>
        <taxon>Rhipicephalus</taxon>
        <taxon>Boophilus</taxon>
    </lineage>
</organism>
<evidence type="ECO:0000313" key="1">
    <source>
        <dbReference type="EMBL" id="KAH7958056.1"/>
    </source>
</evidence>
<gene>
    <name evidence="1" type="ORF">HPB51_027959</name>
</gene>
<dbReference type="Proteomes" id="UP000821866">
    <property type="component" value="Unassembled WGS sequence"/>
</dbReference>
<sequence length="220" mass="23753">MGNADDTKIAVVCDTKIIKALLSLPHGNADAERGFSENKNLLDGRSSLSIASINGMRQVKSFFQHYDGDATKLPLNPYLLKSVRQARAKYTQRLSLEASSSKRKATEDPVVEQPTHEAAKAALENQVAASEALLTTDGTKLRPVEVHSATARTCLNVPSPEPVVPVPEDIPQSPEEKAGDLSMEEMHNKLDCSAQLHCLLLRPGFAAPEIRDPDFEAGGG</sequence>
<proteinExistence type="predicted"/>
<dbReference type="AlphaFoldDB" id="A0A9J6CZ43"/>
<dbReference type="VEuPathDB" id="VectorBase:LOC119185699"/>
<protein>
    <submittedName>
        <fullName evidence="1">Uncharacterized protein</fullName>
    </submittedName>
</protein>
<reference evidence="1" key="2">
    <citation type="submission" date="2021-09" db="EMBL/GenBank/DDBJ databases">
        <authorList>
            <person name="Jia N."/>
            <person name="Wang J."/>
            <person name="Shi W."/>
            <person name="Du L."/>
            <person name="Sun Y."/>
            <person name="Zhan W."/>
            <person name="Jiang J."/>
            <person name="Wang Q."/>
            <person name="Zhang B."/>
            <person name="Ji P."/>
            <person name="Sakyi L.B."/>
            <person name="Cui X."/>
            <person name="Yuan T."/>
            <person name="Jiang B."/>
            <person name="Yang W."/>
            <person name="Lam T.T.-Y."/>
            <person name="Chang Q."/>
            <person name="Ding S."/>
            <person name="Wang X."/>
            <person name="Zhu J."/>
            <person name="Ruan X."/>
            <person name="Zhao L."/>
            <person name="Wei J."/>
            <person name="Que T."/>
            <person name="Du C."/>
            <person name="Cheng J."/>
            <person name="Dai P."/>
            <person name="Han X."/>
            <person name="Huang E."/>
            <person name="Gao Y."/>
            <person name="Liu J."/>
            <person name="Shao H."/>
            <person name="Ye R."/>
            <person name="Li L."/>
            <person name="Wei W."/>
            <person name="Wang X."/>
            <person name="Wang C."/>
            <person name="Huo Q."/>
            <person name="Li W."/>
            <person name="Guo W."/>
            <person name="Chen H."/>
            <person name="Chen S."/>
            <person name="Zhou L."/>
            <person name="Zhou L."/>
            <person name="Ni X."/>
            <person name="Tian J."/>
            <person name="Zhou Y."/>
            <person name="Sheng Y."/>
            <person name="Liu T."/>
            <person name="Pan Y."/>
            <person name="Xia L."/>
            <person name="Li J."/>
            <person name="Zhao F."/>
            <person name="Cao W."/>
        </authorList>
    </citation>
    <scope>NUCLEOTIDE SEQUENCE</scope>
    <source>
        <strain evidence="1">Rmic-2018</strain>
        <tissue evidence="1">Larvae</tissue>
    </source>
</reference>
<reference evidence="1" key="1">
    <citation type="journal article" date="2020" name="Cell">
        <title>Large-Scale Comparative Analyses of Tick Genomes Elucidate Their Genetic Diversity and Vector Capacities.</title>
        <authorList>
            <consortium name="Tick Genome and Microbiome Consortium (TIGMIC)"/>
            <person name="Jia N."/>
            <person name="Wang J."/>
            <person name="Shi W."/>
            <person name="Du L."/>
            <person name="Sun Y."/>
            <person name="Zhan W."/>
            <person name="Jiang J.F."/>
            <person name="Wang Q."/>
            <person name="Zhang B."/>
            <person name="Ji P."/>
            <person name="Bell-Sakyi L."/>
            <person name="Cui X.M."/>
            <person name="Yuan T.T."/>
            <person name="Jiang B.G."/>
            <person name="Yang W.F."/>
            <person name="Lam T.T."/>
            <person name="Chang Q.C."/>
            <person name="Ding S.J."/>
            <person name="Wang X.J."/>
            <person name="Zhu J.G."/>
            <person name="Ruan X.D."/>
            <person name="Zhao L."/>
            <person name="Wei J.T."/>
            <person name="Ye R.Z."/>
            <person name="Que T.C."/>
            <person name="Du C.H."/>
            <person name="Zhou Y.H."/>
            <person name="Cheng J.X."/>
            <person name="Dai P.F."/>
            <person name="Guo W.B."/>
            <person name="Han X.H."/>
            <person name="Huang E.J."/>
            <person name="Li L.F."/>
            <person name="Wei W."/>
            <person name="Gao Y.C."/>
            <person name="Liu J.Z."/>
            <person name="Shao H.Z."/>
            <person name="Wang X."/>
            <person name="Wang C.C."/>
            <person name="Yang T.C."/>
            <person name="Huo Q.B."/>
            <person name="Li W."/>
            <person name="Chen H.Y."/>
            <person name="Chen S.E."/>
            <person name="Zhou L.G."/>
            <person name="Ni X.B."/>
            <person name="Tian J.H."/>
            <person name="Sheng Y."/>
            <person name="Liu T."/>
            <person name="Pan Y.S."/>
            <person name="Xia L.Y."/>
            <person name="Li J."/>
            <person name="Zhao F."/>
            <person name="Cao W.C."/>
        </authorList>
    </citation>
    <scope>NUCLEOTIDE SEQUENCE</scope>
    <source>
        <strain evidence="1">Rmic-2018</strain>
    </source>
</reference>
<evidence type="ECO:0000313" key="2">
    <source>
        <dbReference type="Proteomes" id="UP000821866"/>
    </source>
</evidence>
<keyword evidence="2" id="KW-1185">Reference proteome</keyword>